<sequence length="55" mass="6731">MEKDIQPPKQQPMTYTWKMSHRKPNKIQGSNQCRERGYRIMFKKRTKRLVDFDAC</sequence>
<dbReference type="AlphaFoldDB" id="A0A452U4A3"/>
<comment type="subcellular location">
    <subcellularLocation>
        <location evidence="1">Nucleus</location>
    </subcellularLocation>
</comment>
<evidence type="ECO:0000313" key="3">
    <source>
        <dbReference type="Ensembl" id="ENSUMAP00000015526"/>
    </source>
</evidence>
<dbReference type="SMART" id="SM00659">
    <property type="entry name" value="RPOLCX"/>
    <property type="match status" value="1"/>
</dbReference>
<dbReference type="GO" id="GO:0006351">
    <property type="term" value="P:DNA-templated transcription"/>
    <property type="evidence" value="ECO:0007669"/>
    <property type="project" value="InterPro"/>
</dbReference>
<dbReference type="GeneTree" id="ENSGT01050000248514"/>
<accession>A0A452U4A3</accession>
<dbReference type="GO" id="GO:0003677">
    <property type="term" value="F:DNA binding"/>
    <property type="evidence" value="ECO:0007669"/>
    <property type="project" value="InterPro"/>
</dbReference>
<dbReference type="GO" id="GO:0005736">
    <property type="term" value="C:RNA polymerase I complex"/>
    <property type="evidence" value="ECO:0007669"/>
    <property type="project" value="TreeGrafter"/>
</dbReference>
<proteinExistence type="predicted"/>
<name>A0A452U4A3_URSMA</name>
<organism evidence="3">
    <name type="scientific">Ursus maritimus</name>
    <name type="common">Polar bear</name>
    <name type="synonym">Thalarctos maritimus</name>
    <dbReference type="NCBI Taxonomy" id="29073"/>
    <lineage>
        <taxon>Eukaryota</taxon>
        <taxon>Metazoa</taxon>
        <taxon>Chordata</taxon>
        <taxon>Craniata</taxon>
        <taxon>Vertebrata</taxon>
        <taxon>Euteleostomi</taxon>
        <taxon>Mammalia</taxon>
        <taxon>Eutheria</taxon>
        <taxon>Laurasiatheria</taxon>
        <taxon>Carnivora</taxon>
        <taxon>Caniformia</taxon>
        <taxon>Ursidae</taxon>
        <taxon>Ursus</taxon>
    </lineage>
</organism>
<dbReference type="InterPro" id="IPR006591">
    <property type="entry name" value="RNAP_P/RPABC4"/>
</dbReference>
<dbReference type="InterPro" id="IPR039747">
    <property type="entry name" value="RPABC4"/>
</dbReference>
<dbReference type="PANTHER" id="PTHR12056">
    <property type="entry name" value="DNA-DIRECTED RNA POLYMERASES I, II, AND III"/>
    <property type="match status" value="1"/>
</dbReference>
<evidence type="ECO:0000256" key="2">
    <source>
        <dbReference type="ARBA" id="ARBA00023242"/>
    </source>
</evidence>
<dbReference type="PANTHER" id="PTHR12056:SF4">
    <property type="entry name" value="DNA-DIRECTED RNA POLYMERASES I, II, AND III SUBUNIT RPABC4"/>
    <property type="match status" value="1"/>
</dbReference>
<dbReference type="GO" id="GO:0008270">
    <property type="term" value="F:zinc ion binding"/>
    <property type="evidence" value="ECO:0007669"/>
    <property type="project" value="InterPro"/>
</dbReference>
<dbReference type="Ensembl" id="ENSUMAT00000018365.1">
    <property type="protein sequence ID" value="ENSUMAP00000015526.1"/>
    <property type="gene ID" value="ENSUMAG00000011396.1"/>
</dbReference>
<protein>
    <submittedName>
        <fullName evidence="3">Uncharacterized protein</fullName>
    </submittedName>
</protein>
<dbReference type="GO" id="GO:0005665">
    <property type="term" value="C:RNA polymerase II, core complex"/>
    <property type="evidence" value="ECO:0007669"/>
    <property type="project" value="TreeGrafter"/>
</dbReference>
<reference evidence="3" key="1">
    <citation type="submission" date="2019-03" db="UniProtKB">
        <authorList>
            <consortium name="Ensembl"/>
        </authorList>
    </citation>
    <scope>IDENTIFICATION</scope>
</reference>
<dbReference type="Gene3D" id="2.20.28.30">
    <property type="entry name" value="RNA polymerase ii, chain L"/>
    <property type="match status" value="1"/>
</dbReference>
<evidence type="ECO:0000256" key="1">
    <source>
        <dbReference type="ARBA" id="ARBA00004123"/>
    </source>
</evidence>
<keyword evidence="2" id="KW-0539">Nucleus</keyword>
<dbReference type="GO" id="GO:0005666">
    <property type="term" value="C:RNA polymerase III complex"/>
    <property type="evidence" value="ECO:0007669"/>
    <property type="project" value="TreeGrafter"/>
</dbReference>
<dbReference type="GO" id="GO:0003899">
    <property type="term" value="F:DNA-directed RNA polymerase activity"/>
    <property type="evidence" value="ECO:0007669"/>
    <property type="project" value="InterPro"/>
</dbReference>